<dbReference type="OrthoDB" id="783645at2759"/>
<keyword evidence="7" id="KW-0175">Coiled coil</keyword>
<dbReference type="Pfam" id="PF03106">
    <property type="entry name" value="WRKY"/>
    <property type="match status" value="1"/>
</dbReference>
<dbReference type="InterPro" id="IPR044810">
    <property type="entry name" value="WRKY_plant"/>
</dbReference>
<name>A0A9Q1MWW5_9SOLA</name>
<keyword evidence="6" id="KW-0539">Nucleus</keyword>
<evidence type="ECO:0000256" key="1">
    <source>
        <dbReference type="ARBA" id="ARBA00004123"/>
    </source>
</evidence>
<organism evidence="10 11">
    <name type="scientific">Anisodus acutangulus</name>
    <dbReference type="NCBI Taxonomy" id="402998"/>
    <lineage>
        <taxon>Eukaryota</taxon>
        <taxon>Viridiplantae</taxon>
        <taxon>Streptophyta</taxon>
        <taxon>Embryophyta</taxon>
        <taxon>Tracheophyta</taxon>
        <taxon>Spermatophyta</taxon>
        <taxon>Magnoliopsida</taxon>
        <taxon>eudicotyledons</taxon>
        <taxon>Gunneridae</taxon>
        <taxon>Pentapetalae</taxon>
        <taxon>asterids</taxon>
        <taxon>lamiids</taxon>
        <taxon>Solanales</taxon>
        <taxon>Solanaceae</taxon>
        <taxon>Solanoideae</taxon>
        <taxon>Hyoscyameae</taxon>
        <taxon>Anisodus</taxon>
    </lineage>
</organism>
<reference evidence="11" key="1">
    <citation type="journal article" date="2023" name="Proc. Natl. Acad. Sci. U.S.A.">
        <title>Genomic and structural basis for evolution of tropane alkaloid biosynthesis.</title>
        <authorList>
            <person name="Wanga Y.-J."/>
            <person name="Taina T."/>
            <person name="Yua J.-Y."/>
            <person name="Lia J."/>
            <person name="Xua B."/>
            <person name="Chenc J."/>
            <person name="D'Auriad J.C."/>
            <person name="Huanga J.-P."/>
            <person name="Huanga S.-X."/>
        </authorList>
    </citation>
    <scope>NUCLEOTIDE SEQUENCE [LARGE SCALE GENOMIC DNA]</scope>
    <source>
        <strain evidence="11">cv. KIB-2019</strain>
    </source>
</reference>
<evidence type="ECO:0000256" key="8">
    <source>
        <dbReference type="SAM" id="MobiDB-lite"/>
    </source>
</evidence>
<dbReference type="SMART" id="SM00774">
    <property type="entry name" value="WRKY"/>
    <property type="match status" value="1"/>
</dbReference>
<dbReference type="Proteomes" id="UP001152561">
    <property type="component" value="Unassembled WGS sequence"/>
</dbReference>
<dbReference type="GO" id="GO:0003700">
    <property type="term" value="F:DNA-binding transcription factor activity"/>
    <property type="evidence" value="ECO:0007669"/>
    <property type="project" value="InterPro"/>
</dbReference>
<evidence type="ECO:0000313" key="11">
    <source>
        <dbReference type="Proteomes" id="UP001152561"/>
    </source>
</evidence>
<dbReference type="PANTHER" id="PTHR31221">
    <property type="entry name" value="WRKY TRANSCRIPTION FACTOR PROTEIN 1-RELATED"/>
    <property type="match status" value="1"/>
</dbReference>
<evidence type="ECO:0000256" key="4">
    <source>
        <dbReference type="ARBA" id="ARBA00023125"/>
    </source>
</evidence>
<dbReference type="EMBL" id="JAJAGQ010000002">
    <property type="protein sequence ID" value="KAJ8570694.1"/>
    <property type="molecule type" value="Genomic_DNA"/>
</dbReference>
<protein>
    <recommendedName>
        <fullName evidence="9">WRKY domain-containing protein</fullName>
    </recommendedName>
</protein>
<keyword evidence="11" id="KW-1185">Reference proteome</keyword>
<dbReference type="SUPFAM" id="SSF50249">
    <property type="entry name" value="Nucleic acid-binding proteins"/>
    <property type="match status" value="1"/>
</dbReference>
<evidence type="ECO:0000256" key="6">
    <source>
        <dbReference type="ARBA" id="ARBA00023242"/>
    </source>
</evidence>
<dbReference type="SUPFAM" id="SSF118290">
    <property type="entry name" value="WRKY DNA-binding domain"/>
    <property type="match status" value="1"/>
</dbReference>
<dbReference type="PANTHER" id="PTHR31221:SF360">
    <property type="entry name" value="WRKY DOMAIN-CONTAINING PROTEIN"/>
    <property type="match status" value="1"/>
</dbReference>
<sequence length="389" mass="43687">MVYCSDMFLFINKTKDCQAEACNKPCFCWRAFFTEKPKVLYKPMAKLAPRKPIPLLENKGSAASDQQREIAEAEARVQSANEVKQHDFTAECQQSLLAKSQQEKRIVNSTIVLESTEEVAQSQSLINTSTVDRPSYDGYNWRKYGQKQVKGSEYPRSYYKCTHLKCPVKKKVERSYDGQIAEIVYRGEHNHPKPQPSKRNQPAICSDTSKETNKSAWSNQHPQTSEAYICRTENQNDVGLTIYSASSSKVPCFYDPIGMHSSVRNPGDSAEGNKRLEATCVEPKIKRRKIAGQSNGAEGCEGKFISQNRDSQTLIPLTVKQITEAFQSSDNKTNFLVDVNNVKLVGILFNIAERITDISFVVDDGCFRSRESPEGEIPPVPEAPWSGGM</sequence>
<feature type="domain" description="WRKY" evidence="9">
    <location>
        <begin position="137"/>
        <end position="194"/>
    </location>
</feature>
<dbReference type="PROSITE" id="PS50811">
    <property type="entry name" value="WRKY"/>
    <property type="match status" value="1"/>
</dbReference>
<accession>A0A9Q1MWW5</accession>
<feature type="coiled-coil region" evidence="7">
    <location>
        <begin position="56"/>
        <end position="83"/>
    </location>
</feature>
<dbReference type="Gene3D" id="2.20.25.80">
    <property type="entry name" value="WRKY domain"/>
    <property type="match status" value="1"/>
</dbReference>
<evidence type="ECO:0000256" key="5">
    <source>
        <dbReference type="ARBA" id="ARBA00023163"/>
    </source>
</evidence>
<keyword evidence="4" id="KW-0238">DNA-binding</keyword>
<feature type="region of interest" description="Disordered" evidence="8">
    <location>
        <begin position="187"/>
        <end position="221"/>
    </location>
</feature>
<evidence type="ECO:0000256" key="7">
    <source>
        <dbReference type="SAM" id="Coils"/>
    </source>
</evidence>
<evidence type="ECO:0000256" key="3">
    <source>
        <dbReference type="ARBA" id="ARBA00023015"/>
    </source>
</evidence>
<dbReference type="GO" id="GO:0005634">
    <property type="term" value="C:nucleus"/>
    <property type="evidence" value="ECO:0007669"/>
    <property type="project" value="UniProtKB-SubCell"/>
</dbReference>
<dbReference type="InterPro" id="IPR036576">
    <property type="entry name" value="WRKY_dom_sf"/>
</dbReference>
<dbReference type="AlphaFoldDB" id="A0A9Q1MWW5"/>
<evidence type="ECO:0000256" key="2">
    <source>
        <dbReference type="ARBA" id="ARBA00022737"/>
    </source>
</evidence>
<keyword evidence="5" id="KW-0804">Transcription</keyword>
<evidence type="ECO:0000259" key="9">
    <source>
        <dbReference type="PROSITE" id="PS50811"/>
    </source>
</evidence>
<dbReference type="Gene3D" id="2.40.50.140">
    <property type="entry name" value="Nucleic acid-binding proteins"/>
    <property type="match status" value="1"/>
</dbReference>
<dbReference type="GO" id="GO:0043565">
    <property type="term" value="F:sequence-specific DNA binding"/>
    <property type="evidence" value="ECO:0007669"/>
    <property type="project" value="InterPro"/>
</dbReference>
<evidence type="ECO:0000313" key="10">
    <source>
        <dbReference type="EMBL" id="KAJ8570694.1"/>
    </source>
</evidence>
<dbReference type="FunFam" id="2.20.25.80:FF:000006">
    <property type="entry name" value="WRKY transcription factor"/>
    <property type="match status" value="1"/>
</dbReference>
<dbReference type="InterPro" id="IPR003657">
    <property type="entry name" value="WRKY_dom"/>
</dbReference>
<comment type="caution">
    <text evidence="10">The sequence shown here is derived from an EMBL/GenBank/DDBJ whole genome shotgun (WGS) entry which is preliminary data.</text>
</comment>
<proteinExistence type="predicted"/>
<comment type="subcellular location">
    <subcellularLocation>
        <location evidence="1">Nucleus</location>
    </subcellularLocation>
</comment>
<keyword evidence="2" id="KW-0677">Repeat</keyword>
<gene>
    <name evidence="10" type="ORF">K7X08_037666</name>
</gene>
<keyword evidence="3" id="KW-0805">Transcription regulation</keyword>
<dbReference type="InterPro" id="IPR012340">
    <property type="entry name" value="NA-bd_OB-fold"/>
</dbReference>